<comment type="caution">
    <text evidence="1">The sequence shown here is derived from an EMBL/GenBank/DDBJ whole genome shotgun (WGS) entry which is preliminary data.</text>
</comment>
<dbReference type="EMBL" id="NBSK02000006">
    <property type="protein sequence ID" value="KAJ0200153.1"/>
    <property type="molecule type" value="Genomic_DNA"/>
</dbReference>
<dbReference type="AlphaFoldDB" id="A0A9R1V8A1"/>
<sequence>MSHTTPKYDSDGEMHKDEDIEITYRNKGEALIAQRVLSTNPSLPTDNNRCENIVAEVMVEKLGLKLQYHPEPYQLTWLKKGNVVKVNHRCLVHFRIGSRYFDEVWCEVIPMDACHILLGVNIKLIPLDICESGTEALIVTRSEFLDFTRTTKPPLMFALVITEVNPTTVESPPVVKQLLQEFMDVLPTEISACLPLVCEIQHCIDFILGASIPNKLAYRMNPTEYGELQRQVTELLERGLIRESMSPCVVPSILVPK</sequence>
<evidence type="ECO:0000313" key="1">
    <source>
        <dbReference type="EMBL" id="KAJ0200153.1"/>
    </source>
</evidence>
<keyword evidence="2" id="KW-1185">Reference proteome</keyword>
<dbReference type="Proteomes" id="UP000235145">
    <property type="component" value="Unassembled WGS sequence"/>
</dbReference>
<dbReference type="Gene3D" id="3.10.10.10">
    <property type="entry name" value="HIV Type 1 Reverse Transcriptase, subunit A, domain 1"/>
    <property type="match status" value="1"/>
</dbReference>
<gene>
    <name evidence="1" type="ORF">LSAT_V11C600337720</name>
</gene>
<evidence type="ECO:0008006" key="3">
    <source>
        <dbReference type="Google" id="ProtNLM"/>
    </source>
</evidence>
<protein>
    <recommendedName>
        <fullName evidence="3">Reverse transcriptase domain-containing protein</fullName>
    </recommendedName>
</protein>
<accession>A0A9R1V8A1</accession>
<organism evidence="1 2">
    <name type="scientific">Lactuca sativa</name>
    <name type="common">Garden lettuce</name>
    <dbReference type="NCBI Taxonomy" id="4236"/>
    <lineage>
        <taxon>Eukaryota</taxon>
        <taxon>Viridiplantae</taxon>
        <taxon>Streptophyta</taxon>
        <taxon>Embryophyta</taxon>
        <taxon>Tracheophyta</taxon>
        <taxon>Spermatophyta</taxon>
        <taxon>Magnoliopsida</taxon>
        <taxon>eudicotyledons</taxon>
        <taxon>Gunneridae</taxon>
        <taxon>Pentapetalae</taxon>
        <taxon>asterids</taxon>
        <taxon>campanulids</taxon>
        <taxon>Asterales</taxon>
        <taxon>Asteraceae</taxon>
        <taxon>Cichorioideae</taxon>
        <taxon>Cichorieae</taxon>
        <taxon>Lactucinae</taxon>
        <taxon>Lactuca</taxon>
    </lineage>
</organism>
<dbReference type="SUPFAM" id="SSF56672">
    <property type="entry name" value="DNA/RNA polymerases"/>
    <property type="match status" value="1"/>
</dbReference>
<name>A0A9R1V8A1_LACSA</name>
<evidence type="ECO:0000313" key="2">
    <source>
        <dbReference type="Proteomes" id="UP000235145"/>
    </source>
</evidence>
<dbReference type="PANTHER" id="PTHR35046:SF23">
    <property type="entry name" value="NUCLEOTIDYLTRANSFERASE, RIBONUCLEASE H"/>
    <property type="match status" value="1"/>
</dbReference>
<reference evidence="1 2" key="1">
    <citation type="journal article" date="2017" name="Nat. Commun.">
        <title>Genome assembly with in vitro proximity ligation data and whole-genome triplication in lettuce.</title>
        <authorList>
            <person name="Reyes-Chin-Wo S."/>
            <person name="Wang Z."/>
            <person name="Yang X."/>
            <person name="Kozik A."/>
            <person name="Arikit S."/>
            <person name="Song C."/>
            <person name="Xia L."/>
            <person name="Froenicke L."/>
            <person name="Lavelle D.O."/>
            <person name="Truco M.J."/>
            <person name="Xia R."/>
            <person name="Zhu S."/>
            <person name="Xu C."/>
            <person name="Xu H."/>
            <person name="Xu X."/>
            <person name="Cox K."/>
            <person name="Korf I."/>
            <person name="Meyers B.C."/>
            <person name="Michelmore R.W."/>
        </authorList>
    </citation>
    <scope>NUCLEOTIDE SEQUENCE [LARGE SCALE GENOMIC DNA]</scope>
    <source>
        <strain evidence="2">cv. Salinas</strain>
        <tissue evidence="1">Seedlings</tissue>
    </source>
</reference>
<proteinExistence type="predicted"/>
<dbReference type="InterPro" id="IPR043502">
    <property type="entry name" value="DNA/RNA_pol_sf"/>
</dbReference>
<dbReference type="PANTHER" id="PTHR35046">
    <property type="entry name" value="ZINC KNUCKLE (CCHC-TYPE) FAMILY PROTEIN"/>
    <property type="match status" value="1"/>
</dbReference>